<gene>
    <name evidence="1" type="ORF">FHS38_006937</name>
</gene>
<organism evidence="1 2">
    <name type="scientific">Streptomyces netropsis</name>
    <name type="common">Streptoverticillium netropsis</name>
    <dbReference type="NCBI Taxonomy" id="55404"/>
    <lineage>
        <taxon>Bacteria</taxon>
        <taxon>Bacillati</taxon>
        <taxon>Actinomycetota</taxon>
        <taxon>Actinomycetes</taxon>
        <taxon>Kitasatosporales</taxon>
        <taxon>Streptomycetaceae</taxon>
        <taxon>Streptomyces</taxon>
    </lineage>
</organism>
<dbReference type="Proteomes" id="UP000556436">
    <property type="component" value="Unassembled WGS sequence"/>
</dbReference>
<comment type="caution">
    <text evidence="1">The sequence shown here is derived from an EMBL/GenBank/DDBJ whole genome shotgun (WGS) entry which is preliminary data.</text>
</comment>
<proteinExistence type="predicted"/>
<dbReference type="Pfam" id="PF14435">
    <property type="entry name" value="SUKH-4"/>
    <property type="match status" value="1"/>
</dbReference>
<evidence type="ECO:0000313" key="1">
    <source>
        <dbReference type="EMBL" id="MBB4890845.1"/>
    </source>
</evidence>
<dbReference type="EMBL" id="JACHJG010000026">
    <property type="protein sequence ID" value="MBB4890845.1"/>
    <property type="molecule type" value="Genomic_DNA"/>
</dbReference>
<sequence>MMVGIDWPVVVERAAPGDLLRFRPDVAAWIWPDGDGARFVTEVGIPHSNGLFRILEELADRDPASPETAFTKGLGAEPVDTPHGRLQPLGMLFQAVVFVSLGDGTIWVSGPDSEIEYELIHGDVSSLGYLVYKFEVERPGPDERPNPNDWADVEEIVREGMEAWDSLPFTSEFWTSFLDSYPML</sequence>
<dbReference type="InterPro" id="IPR025851">
    <property type="entry name" value="SUKH-4"/>
</dbReference>
<evidence type="ECO:0000313" key="2">
    <source>
        <dbReference type="Proteomes" id="UP000556436"/>
    </source>
</evidence>
<name>A0A7W7LIG8_STRNE</name>
<reference evidence="1 2" key="1">
    <citation type="submission" date="2020-08" db="EMBL/GenBank/DDBJ databases">
        <title>Genomic Encyclopedia of Type Strains, Phase III (KMG-III): the genomes of soil and plant-associated and newly described type strains.</title>
        <authorList>
            <person name="Whitman W."/>
        </authorList>
    </citation>
    <scope>NUCLEOTIDE SEQUENCE [LARGE SCALE GENOMIC DNA]</scope>
    <source>
        <strain evidence="1 2">CECT 3265</strain>
    </source>
</reference>
<evidence type="ECO:0008006" key="3">
    <source>
        <dbReference type="Google" id="ProtNLM"/>
    </source>
</evidence>
<keyword evidence="2" id="KW-1185">Reference proteome</keyword>
<protein>
    <recommendedName>
        <fullName evidence="3">SUKH-4 immunity protein</fullName>
    </recommendedName>
</protein>
<accession>A0A7W7LIG8</accession>
<dbReference type="AlphaFoldDB" id="A0A7W7LIG8"/>